<evidence type="ECO:0000313" key="14">
    <source>
        <dbReference type="EMBL" id="CAE0758170.1"/>
    </source>
</evidence>
<dbReference type="Pfam" id="PF00400">
    <property type="entry name" value="WD40"/>
    <property type="match status" value="3"/>
</dbReference>
<feature type="repeat" description="WD" evidence="12">
    <location>
        <begin position="653"/>
        <end position="687"/>
    </location>
</feature>
<evidence type="ECO:0000256" key="4">
    <source>
        <dbReference type="ARBA" id="ARBA00022737"/>
    </source>
</evidence>
<reference evidence="14" key="1">
    <citation type="submission" date="2021-01" db="EMBL/GenBank/DDBJ databases">
        <authorList>
            <person name="Corre E."/>
            <person name="Pelletier E."/>
            <person name="Niang G."/>
            <person name="Scheremetjew M."/>
            <person name="Finn R."/>
            <person name="Kale V."/>
            <person name="Holt S."/>
            <person name="Cochrane G."/>
            <person name="Meng A."/>
            <person name="Brown T."/>
            <person name="Cohen L."/>
        </authorList>
    </citation>
    <scope>NUCLEOTIDE SEQUENCE</scope>
    <source>
        <strain evidence="14">CCMP645</strain>
    </source>
</reference>
<feature type="compositionally biased region" description="Basic and acidic residues" evidence="13">
    <location>
        <begin position="20"/>
        <end position="34"/>
    </location>
</feature>
<keyword evidence="8" id="KW-0966">Cell projection</keyword>
<dbReference type="InterPro" id="IPR050687">
    <property type="entry name" value="Dynein_IC"/>
</dbReference>
<sequence length="766" mass="81405">MEGGPSSRRTGGHSRNVRTSRMDSRTSRRGDSRIRASMIGGKGKSAQDSGPQPVIVRDANGHDVTPRSLNSAAAEPTRSLPTGGSEIDPLTSMTEAPPGGEAYGGRTLERSHSSAGSDAGDSQNESISLFRVETKSHKTSAEAAAAAQVESAPVALTESDLDAPVVIELRETSTFWLLEETGTCVATDSILAPKVAERNDAYAKLLKARHDMADMYVERAAQTFSGDHKVKEVQTPSSVGVEMGTQASGWDIYDTQTGDEAEAEAKSTEAAVAAAIAKRSRGAGGSSQASGCFSGDSCSQSGAYQGSSSFDGSSVSASMAAGVDTADVRQEATPEAVEASIHSLPNLPSTLRVAERVVSQNAYHKPHLAYRNIMQESSWSSSPGMEHLWGFQSEESAGRNVSCLEWNPVKHDMLAVAYGEFDFSAQRDGLILFWSLKNPSYPDKIISVPCGVTCIAFSREHPNLLAAGLYDGTVCVYDIRKDEAKPTLESGAANGKHTDPVWALRWVDHGAERGGEHLVSISTDGRVMQWNMKKGLEQSELMMLKRVAASAKQGGDAPKALGSEGIISRRSAGLCIDFCPKDPNIYIAGTEDGHLHKCSCSYSEQYLESYFGHAGPVYKLRWSPFCPNTFVSCSADWTVKLWNAEVSSPVFSLQSGTDYVADVCWSHDNSTVFASATGDGRVDVWDLAANTLDPIKSIKTPHTLSCVSFARSSPVLVTGNASGVVDVYQLTGTLAQPVERTAAEQLAALEKVTATVHNAPGGAAAA</sequence>
<evidence type="ECO:0000256" key="13">
    <source>
        <dbReference type="SAM" id="MobiDB-lite"/>
    </source>
</evidence>
<dbReference type="GO" id="GO:0045503">
    <property type="term" value="F:dynein light chain binding"/>
    <property type="evidence" value="ECO:0007669"/>
    <property type="project" value="TreeGrafter"/>
</dbReference>
<dbReference type="GO" id="GO:0045504">
    <property type="term" value="F:dynein heavy chain binding"/>
    <property type="evidence" value="ECO:0007669"/>
    <property type="project" value="TreeGrafter"/>
</dbReference>
<organism evidence="14">
    <name type="scientific">Chrysotila carterae</name>
    <name type="common">Marine alga</name>
    <name type="synonym">Syracosphaera carterae</name>
    <dbReference type="NCBI Taxonomy" id="13221"/>
    <lineage>
        <taxon>Eukaryota</taxon>
        <taxon>Haptista</taxon>
        <taxon>Haptophyta</taxon>
        <taxon>Prymnesiophyceae</taxon>
        <taxon>Isochrysidales</taxon>
        <taxon>Isochrysidaceae</taxon>
        <taxon>Chrysotila</taxon>
    </lineage>
</organism>
<dbReference type="GO" id="GO:0120293">
    <property type="term" value="C:dynein axonemal particle"/>
    <property type="evidence" value="ECO:0007669"/>
    <property type="project" value="UniProtKB-SubCell"/>
</dbReference>
<dbReference type="Gene3D" id="2.130.10.10">
    <property type="entry name" value="YVTN repeat-like/Quinoprotein amine dehydrogenase"/>
    <property type="match status" value="2"/>
</dbReference>
<keyword evidence="4" id="KW-0677">Repeat</keyword>
<feature type="repeat" description="WD" evidence="12">
    <location>
        <begin position="610"/>
        <end position="652"/>
    </location>
</feature>
<dbReference type="EMBL" id="HBIZ01017292">
    <property type="protein sequence ID" value="CAE0758170.1"/>
    <property type="molecule type" value="Transcribed_RNA"/>
</dbReference>
<dbReference type="GO" id="GO:0005858">
    <property type="term" value="C:axonemal dynein complex"/>
    <property type="evidence" value="ECO:0007669"/>
    <property type="project" value="TreeGrafter"/>
</dbReference>
<proteinExistence type="predicted"/>
<keyword evidence="3 12" id="KW-0853">WD repeat</keyword>
<keyword evidence="2" id="KW-0963">Cytoplasm</keyword>
<keyword evidence="5" id="KW-0282">Flagellum</keyword>
<dbReference type="SMART" id="SM00320">
    <property type="entry name" value="WD40"/>
    <property type="match status" value="6"/>
</dbReference>
<dbReference type="GO" id="GO:0003341">
    <property type="term" value="P:cilium movement"/>
    <property type="evidence" value="ECO:0007669"/>
    <property type="project" value="TreeGrafter"/>
</dbReference>
<keyword evidence="6" id="KW-0969">Cilium</keyword>
<comment type="subcellular location">
    <subcellularLocation>
        <location evidence="1">Cytoplasm</location>
        <location evidence="1">Cytoskeleton</location>
        <location evidence="1">Flagellum axoneme</location>
    </subcellularLocation>
    <subcellularLocation>
        <location evidence="9">Dynein axonemal particle</location>
    </subcellularLocation>
</comment>
<evidence type="ECO:0000256" key="11">
    <source>
        <dbReference type="ARBA" id="ARBA00041557"/>
    </source>
</evidence>
<feature type="compositionally biased region" description="Low complexity" evidence="13">
    <location>
        <begin position="113"/>
        <end position="122"/>
    </location>
</feature>
<evidence type="ECO:0000256" key="7">
    <source>
        <dbReference type="ARBA" id="ARBA00023212"/>
    </source>
</evidence>
<evidence type="ECO:0000256" key="1">
    <source>
        <dbReference type="ARBA" id="ARBA00004611"/>
    </source>
</evidence>
<dbReference type="InterPro" id="IPR015943">
    <property type="entry name" value="WD40/YVTN_repeat-like_dom_sf"/>
</dbReference>
<dbReference type="PROSITE" id="PS50294">
    <property type="entry name" value="WD_REPEATS_REGION"/>
    <property type="match status" value="1"/>
</dbReference>
<evidence type="ECO:0000256" key="8">
    <source>
        <dbReference type="ARBA" id="ARBA00023273"/>
    </source>
</evidence>
<evidence type="ECO:0000256" key="3">
    <source>
        <dbReference type="ARBA" id="ARBA00022574"/>
    </source>
</evidence>
<dbReference type="FunFam" id="2.130.10.10:FF:001248">
    <property type="entry name" value="WD repeat domain 78"/>
    <property type="match status" value="1"/>
</dbReference>
<dbReference type="AlphaFoldDB" id="A0A7S4B925"/>
<evidence type="ECO:0000256" key="10">
    <source>
        <dbReference type="ARBA" id="ARBA00040002"/>
    </source>
</evidence>
<name>A0A7S4B925_CHRCT</name>
<dbReference type="InterPro" id="IPR001680">
    <property type="entry name" value="WD40_rpt"/>
</dbReference>
<gene>
    <name evidence="14" type="ORF">PCAR00345_LOCUS10764</name>
</gene>
<keyword evidence="7" id="KW-0206">Cytoskeleton</keyword>
<dbReference type="InterPro" id="IPR036322">
    <property type="entry name" value="WD40_repeat_dom_sf"/>
</dbReference>
<evidence type="ECO:0000256" key="2">
    <source>
        <dbReference type="ARBA" id="ARBA00022490"/>
    </source>
</evidence>
<evidence type="ECO:0000256" key="12">
    <source>
        <dbReference type="PROSITE-ProRule" id="PRU00221"/>
    </source>
</evidence>
<protein>
    <recommendedName>
        <fullName evidence="10">Dynein axonemal intermediate chain 4</fullName>
    </recommendedName>
    <alternativeName>
        <fullName evidence="11">WD repeat-containing protein 78</fullName>
    </alternativeName>
</protein>
<dbReference type="SUPFAM" id="SSF50978">
    <property type="entry name" value="WD40 repeat-like"/>
    <property type="match status" value="1"/>
</dbReference>
<dbReference type="PANTHER" id="PTHR12442">
    <property type="entry name" value="DYNEIN INTERMEDIATE CHAIN"/>
    <property type="match status" value="1"/>
</dbReference>
<accession>A0A7S4B925</accession>
<evidence type="ECO:0000256" key="6">
    <source>
        <dbReference type="ARBA" id="ARBA00023069"/>
    </source>
</evidence>
<dbReference type="PROSITE" id="PS50082">
    <property type="entry name" value="WD_REPEATS_2"/>
    <property type="match status" value="2"/>
</dbReference>
<evidence type="ECO:0000256" key="5">
    <source>
        <dbReference type="ARBA" id="ARBA00022846"/>
    </source>
</evidence>
<dbReference type="PANTHER" id="PTHR12442:SF12">
    <property type="entry name" value="DYNEIN AXONEMAL INTERMEDIATE CHAIN 4"/>
    <property type="match status" value="1"/>
</dbReference>
<feature type="region of interest" description="Disordered" evidence="13">
    <location>
        <begin position="1"/>
        <end position="124"/>
    </location>
</feature>
<evidence type="ECO:0000256" key="9">
    <source>
        <dbReference type="ARBA" id="ARBA00024190"/>
    </source>
</evidence>